<dbReference type="PANTHER" id="PTHR45640:SF13">
    <property type="entry name" value="HEAT SHOCK PROTEIN 22-RELATED"/>
    <property type="match status" value="1"/>
</dbReference>
<feature type="binding site" evidence="3">
    <location>
        <position position="111"/>
    </location>
    <ligand>
        <name>Zn(2+)</name>
        <dbReference type="ChEBI" id="CHEBI:29105"/>
        <label>1</label>
    </ligand>
</feature>
<dbReference type="GO" id="GO:0009408">
    <property type="term" value="P:response to heat"/>
    <property type="evidence" value="ECO:0007669"/>
    <property type="project" value="UniProtKB-ARBA"/>
</dbReference>
<name>A0AAD9RWI5_9HYME</name>
<comment type="caution">
    <text evidence="8">The sequence shown here is derived from an EMBL/GenBank/DDBJ whole genome shotgun (WGS) entry which is preliminary data.</text>
</comment>
<evidence type="ECO:0000256" key="3">
    <source>
        <dbReference type="PIRSR" id="PIRSR036514-1"/>
    </source>
</evidence>
<dbReference type="Proteomes" id="UP001258017">
    <property type="component" value="Unassembled WGS sequence"/>
</dbReference>
<reference evidence="8" key="1">
    <citation type="submission" date="2021-08" db="EMBL/GenBank/DDBJ databases">
        <authorList>
            <person name="Misof B."/>
            <person name="Oliver O."/>
            <person name="Podsiadlowski L."/>
            <person name="Donath A."/>
            <person name="Peters R."/>
            <person name="Mayer C."/>
            <person name="Rust J."/>
            <person name="Gunkel S."/>
            <person name="Lesny P."/>
            <person name="Martin S."/>
            <person name="Oeyen J.P."/>
            <person name="Petersen M."/>
            <person name="Panagiotis P."/>
            <person name="Wilbrandt J."/>
            <person name="Tanja T."/>
        </authorList>
    </citation>
    <scope>NUCLEOTIDE SEQUENCE</scope>
    <source>
        <strain evidence="8">GBR_01_08_01A</strain>
        <tissue evidence="8">Thorax + abdomen</tissue>
    </source>
</reference>
<dbReference type="GO" id="GO:0005634">
    <property type="term" value="C:nucleus"/>
    <property type="evidence" value="ECO:0007669"/>
    <property type="project" value="TreeGrafter"/>
</dbReference>
<evidence type="ECO:0000313" key="9">
    <source>
        <dbReference type="Proteomes" id="UP001258017"/>
    </source>
</evidence>
<dbReference type="PRINTS" id="PR00299">
    <property type="entry name" value="ACRYSTALLIN"/>
</dbReference>
<comment type="similarity">
    <text evidence="2 4 5">Belongs to the small heat shock protein (HSP20) family.</text>
</comment>
<accession>A0AAD9RWI5</accession>
<dbReference type="PIRSF" id="PIRSF036514">
    <property type="entry name" value="Sm_HSP_B1"/>
    <property type="match status" value="1"/>
</dbReference>
<dbReference type="InterPro" id="IPR001436">
    <property type="entry name" value="Alpha-crystallin/sHSP_animal"/>
</dbReference>
<protein>
    <recommendedName>
        <fullName evidence="7">SHSP domain-containing protein</fullName>
    </recommendedName>
</protein>
<feature type="binding site" evidence="3">
    <location>
        <position position="109"/>
    </location>
    <ligand>
        <name>Zn(2+)</name>
        <dbReference type="ChEBI" id="CHEBI:29105"/>
        <label>1</label>
    </ligand>
</feature>
<dbReference type="InterPro" id="IPR008978">
    <property type="entry name" value="HSP20-like_chaperone"/>
</dbReference>
<keyword evidence="3" id="KW-0479">Metal-binding</keyword>
<dbReference type="PANTHER" id="PTHR45640">
    <property type="entry name" value="HEAT SHOCK PROTEIN HSP-12.2-RELATED"/>
    <property type="match status" value="1"/>
</dbReference>
<evidence type="ECO:0000259" key="7">
    <source>
        <dbReference type="PROSITE" id="PS01031"/>
    </source>
</evidence>
<dbReference type="GO" id="GO:0046872">
    <property type="term" value="F:metal ion binding"/>
    <property type="evidence" value="ECO:0007669"/>
    <property type="project" value="UniProtKB-KW"/>
</dbReference>
<dbReference type="EMBL" id="JAIFRP010000007">
    <property type="protein sequence ID" value="KAK2587084.1"/>
    <property type="molecule type" value="Genomic_DNA"/>
</dbReference>
<dbReference type="GO" id="GO:0051082">
    <property type="term" value="F:unfolded protein binding"/>
    <property type="evidence" value="ECO:0007669"/>
    <property type="project" value="TreeGrafter"/>
</dbReference>
<dbReference type="GO" id="GO:0042026">
    <property type="term" value="P:protein refolding"/>
    <property type="evidence" value="ECO:0007669"/>
    <property type="project" value="TreeGrafter"/>
</dbReference>
<proteinExistence type="inferred from homology"/>
<evidence type="ECO:0000256" key="2">
    <source>
        <dbReference type="PIRNR" id="PIRNR036514"/>
    </source>
</evidence>
<dbReference type="GO" id="GO:0005737">
    <property type="term" value="C:cytoplasm"/>
    <property type="evidence" value="ECO:0007669"/>
    <property type="project" value="TreeGrafter"/>
</dbReference>
<evidence type="ECO:0000256" key="1">
    <source>
        <dbReference type="ARBA" id="ARBA00023016"/>
    </source>
</evidence>
<feature type="binding site" evidence="3">
    <location>
        <position position="116"/>
    </location>
    <ligand>
        <name>Zn(2+)</name>
        <dbReference type="ChEBI" id="CHEBI:29105"/>
        <label>1</label>
    </ligand>
</feature>
<sequence length="197" mass="23406">MSTVPLIFSDWWDDVDWPFGLFDQNFYPEELLYPSYLEQYALPRRRRRRRPRSYYRPRGELMRKTETDGTSTVKADKDKFEVVLDVQQFKPEEINVKAIDKSVVVEGKHEERQDEHGWVSRHFMRRYLIPEQCDIDQVSSSLSSDGVLTITAPRKKETKKRTERSIKIDYTGKPAAIQEKQSDQEPMEEAKQNEEEK</sequence>
<organism evidence="8 9">
    <name type="scientific">Odynerus spinipes</name>
    <dbReference type="NCBI Taxonomy" id="1348599"/>
    <lineage>
        <taxon>Eukaryota</taxon>
        <taxon>Metazoa</taxon>
        <taxon>Ecdysozoa</taxon>
        <taxon>Arthropoda</taxon>
        <taxon>Hexapoda</taxon>
        <taxon>Insecta</taxon>
        <taxon>Pterygota</taxon>
        <taxon>Neoptera</taxon>
        <taxon>Endopterygota</taxon>
        <taxon>Hymenoptera</taxon>
        <taxon>Apocrita</taxon>
        <taxon>Aculeata</taxon>
        <taxon>Vespoidea</taxon>
        <taxon>Vespidae</taxon>
        <taxon>Eumeninae</taxon>
        <taxon>Odynerus</taxon>
    </lineage>
</organism>
<dbReference type="InterPro" id="IPR055269">
    <property type="entry name" value="Alpha-crystallin/HSP_16"/>
</dbReference>
<gene>
    <name evidence="8" type="ORF">KPH14_002855</name>
</gene>
<dbReference type="AlphaFoldDB" id="A0AAD9RWI5"/>
<dbReference type="CDD" id="cd06526">
    <property type="entry name" value="metazoan_ACD"/>
    <property type="match status" value="1"/>
</dbReference>
<evidence type="ECO:0000256" key="5">
    <source>
        <dbReference type="RuleBase" id="RU003616"/>
    </source>
</evidence>
<feature type="domain" description="SHSP" evidence="7">
    <location>
        <begin position="62"/>
        <end position="171"/>
    </location>
</feature>
<dbReference type="Gene3D" id="2.60.40.790">
    <property type="match status" value="1"/>
</dbReference>
<evidence type="ECO:0000313" key="8">
    <source>
        <dbReference type="EMBL" id="KAK2587084.1"/>
    </source>
</evidence>
<keyword evidence="9" id="KW-1185">Reference proteome</keyword>
<dbReference type="SUPFAM" id="SSF49764">
    <property type="entry name" value="HSP20-like chaperones"/>
    <property type="match status" value="1"/>
</dbReference>
<keyword evidence="1" id="KW-0346">Stress response</keyword>
<evidence type="ECO:0000256" key="4">
    <source>
        <dbReference type="PROSITE-ProRule" id="PRU00285"/>
    </source>
</evidence>
<dbReference type="Pfam" id="PF00011">
    <property type="entry name" value="HSP20"/>
    <property type="match status" value="1"/>
</dbReference>
<dbReference type="PROSITE" id="PS01031">
    <property type="entry name" value="SHSP"/>
    <property type="match status" value="1"/>
</dbReference>
<keyword evidence="3" id="KW-0862">Zinc</keyword>
<dbReference type="InterPro" id="IPR002068">
    <property type="entry name" value="A-crystallin/Hsp20_dom"/>
</dbReference>
<feature type="compositionally biased region" description="Basic and acidic residues" evidence="6">
    <location>
        <begin position="180"/>
        <end position="197"/>
    </location>
</feature>
<reference evidence="8" key="2">
    <citation type="journal article" date="2023" name="Commun. Biol.">
        <title>Intrasexual cuticular hydrocarbon dimorphism in a wasp sheds light on hydrocarbon biosynthesis genes in Hymenoptera.</title>
        <authorList>
            <person name="Moris V.C."/>
            <person name="Podsiadlowski L."/>
            <person name="Martin S."/>
            <person name="Oeyen J.P."/>
            <person name="Donath A."/>
            <person name="Petersen M."/>
            <person name="Wilbrandt J."/>
            <person name="Misof B."/>
            <person name="Liedtke D."/>
            <person name="Thamm M."/>
            <person name="Scheiner R."/>
            <person name="Schmitt T."/>
            <person name="Niehuis O."/>
        </authorList>
    </citation>
    <scope>NUCLEOTIDE SEQUENCE</scope>
    <source>
        <strain evidence="8">GBR_01_08_01A</strain>
    </source>
</reference>
<feature type="region of interest" description="Disordered" evidence="6">
    <location>
        <begin position="151"/>
        <end position="197"/>
    </location>
</feature>
<evidence type="ECO:0000256" key="6">
    <source>
        <dbReference type="SAM" id="MobiDB-lite"/>
    </source>
</evidence>